<gene>
    <name evidence="3" type="ORF">PS467_31810</name>
</gene>
<dbReference type="RefSeq" id="WP_311038090.1">
    <property type="nucleotide sequence ID" value="NZ_CP117522.1"/>
</dbReference>
<keyword evidence="4" id="KW-1185">Reference proteome</keyword>
<dbReference type="Pfam" id="PF01814">
    <property type="entry name" value="Hemerythrin"/>
    <property type="match status" value="1"/>
</dbReference>
<proteinExistence type="predicted"/>
<feature type="region of interest" description="Disordered" evidence="1">
    <location>
        <begin position="151"/>
        <end position="188"/>
    </location>
</feature>
<feature type="compositionally biased region" description="Basic and acidic residues" evidence="1">
    <location>
        <begin position="175"/>
        <end position="188"/>
    </location>
</feature>
<protein>
    <submittedName>
        <fullName evidence="3">Hemerythrin domain-containing protein</fullName>
    </submittedName>
</protein>
<name>A0ABY9V488_9ACTN</name>
<dbReference type="EMBL" id="CP117522">
    <property type="protein sequence ID" value="WNE99593.1"/>
    <property type="molecule type" value="Genomic_DNA"/>
</dbReference>
<accession>A0ABY9V488</accession>
<evidence type="ECO:0000256" key="1">
    <source>
        <dbReference type="SAM" id="MobiDB-lite"/>
    </source>
</evidence>
<dbReference type="Proteomes" id="UP001305606">
    <property type="component" value="Chromosome"/>
</dbReference>
<sequence length="188" mass="21197">MTATPEQHDVVDVLTADHRAVRALFEGYRTATEPELRRQLVDRITVEVVRHSVAEEAHLYPTVRKALPNGDRIADEEIEELTEAERILSDLDAVDPRDRRFDPLVRDLMDVVSMHIRGEEDLVFPELRERLTPEERMALGLRVSEATAAARGVAPVSEPVREPISPEGPGPGRTLADRVREQLTGRTR</sequence>
<dbReference type="InterPro" id="IPR012312">
    <property type="entry name" value="Hemerythrin-like"/>
</dbReference>
<organism evidence="3 4">
    <name type="scientific">Streptomyces luomodiensis</name>
    <dbReference type="NCBI Taxonomy" id="3026192"/>
    <lineage>
        <taxon>Bacteria</taxon>
        <taxon>Bacillati</taxon>
        <taxon>Actinomycetota</taxon>
        <taxon>Actinomycetes</taxon>
        <taxon>Kitasatosporales</taxon>
        <taxon>Streptomycetaceae</taxon>
        <taxon>Streptomyces</taxon>
    </lineage>
</organism>
<evidence type="ECO:0000313" key="4">
    <source>
        <dbReference type="Proteomes" id="UP001305606"/>
    </source>
</evidence>
<reference evidence="3 4" key="1">
    <citation type="submission" date="2023-02" db="EMBL/GenBank/DDBJ databases">
        <title>Streptomyces sp. SCA4-21 with antifungal activity against Fusarium oxysporum f. sp. cubense, Streptomyces sp. SCA2-17 with antifungal activity against Fusarium oxysporum f. sp. cubense.</title>
        <authorList>
            <person name="Qi D."/>
        </authorList>
    </citation>
    <scope>NUCLEOTIDE SEQUENCE [LARGE SCALE GENOMIC DNA]</scope>
    <source>
        <strain evidence="3 4">SCA4-21</strain>
    </source>
</reference>
<feature type="domain" description="Hemerythrin-like" evidence="2">
    <location>
        <begin position="10"/>
        <end position="127"/>
    </location>
</feature>
<dbReference type="PANTHER" id="PTHR35585:SF1">
    <property type="entry name" value="HHE DOMAIN PROTEIN (AFU_ORTHOLOGUE AFUA_4G00730)"/>
    <property type="match status" value="1"/>
</dbReference>
<dbReference type="PANTHER" id="PTHR35585">
    <property type="entry name" value="HHE DOMAIN PROTEIN (AFU_ORTHOLOGUE AFUA_4G00730)"/>
    <property type="match status" value="1"/>
</dbReference>
<evidence type="ECO:0000259" key="2">
    <source>
        <dbReference type="Pfam" id="PF01814"/>
    </source>
</evidence>
<dbReference type="Gene3D" id="1.20.120.520">
    <property type="entry name" value="nmb1532 protein domain like"/>
    <property type="match status" value="1"/>
</dbReference>
<evidence type="ECO:0000313" key="3">
    <source>
        <dbReference type="EMBL" id="WNE99593.1"/>
    </source>
</evidence>